<dbReference type="AlphaFoldDB" id="A0A9P1BN87"/>
<keyword evidence="4" id="KW-0378">Hydrolase</keyword>
<dbReference type="Pfam" id="PF04825">
    <property type="entry name" value="Rad21_Rec8_N"/>
    <property type="match status" value="1"/>
</dbReference>
<evidence type="ECO:0000313" key="5">
    <source>
        <dbReference type="Proteomes" id="UP001152797"/>
    </source>
</evidence>
<dbReference type="GO" id="GO:0016787">
    <property type="term" value="F:hydrolase activity"/>
    <property type="evidence" value="ECO:0007669"/>
    <property type="project" value="UniProtKB-KW"/>
</dbReference>
<name>A0A9P1BN87_9DINO</name>
<reference evidence="3" key="2">
    <citation type="submission" date="2024-04" db="EMBL/GenBank/DDBJ databases">
        <authorList>
            <person name="Chen Y."/>
            <person name="Shah S."/>
            <person name="Dougan E. K."/>
            <person name="Thang M."/>
            <person name="Chan C."/>
        </authorList>
    </citation>
    <scope>NUCLEOTIDE SEQUENCE [LARGE SCALE GENOMIC DNA]</scope>
</reference>
<dbReference type="OrthoDB" id="418715at2759"/>
<evidence type="ECO:0000259" key="1">
    <source>
        <dbReference type="Pfam" id="PF04825"/>
    </source>
</evidence>
<feature type="domain" description="Rad21/Rec8-like protein N-terminal" evidence="1">
    <location>
        <begin position="15"/>
        <end position="109"/>
    </location>
</feature>
<sequence length="469" mass="51850">MPQEVAFDLYDERWRDCWVAATSTARQRKKQVDMDIQLRVQRLIEDHGPQTEKPLTLRVYGTMIKGFCVINNERARSLYFDSERVVLMFARQPFTEDHKIRLPAAKRQRMEAALTLDLDLARVEACEAFDWTRAPLEQGALLQLGAGFSQEVLPSIELAELKMPQLLDPSACEVSHDQKPEGWVPRFQAEEGNKEGKDRLEVTDAQDCKIVAIAEGAVPNVPNIELQEPPVAPAAVDLETLAMEASKRCRQERAAAALLRPGVVYGFDGNPIMVKGQDERHESLCRPRLNAATYHEMMELDAQPVDRFAPNFRLLVDPDSVLYFEQGTNVALSELPEMQSLLSGAPKLHADVPDAEMYAAAESAAIDTLLGDVVMEPVELEDDMKLGGFGNVEAQDDRTAEVGDIIRKCLRGAKNGVISFDSIMRPGQQDRTTAALTFASVLALASAGELSVQQAEPFSAIMLAEAGCL</sequence>
<proteinExistence type="predicted"/>
<gene>
    <name evidence="2" type="ORF">C1SCF055_LOCUS4687</name>
</gene>
<dbReference type="EMBL" id="CAMXCT010000273">
    <property type="protein sequence ID" value="CAI3976472.1"/>
    <property type="molecule type" value="Genomic_DNA"/>
</dbReference>
<evidence type="ECO:0000313" key="4">
    <source>
        <dbReference type="EMBL" id="CAL4763784.1"/>
    </source>
</evidence>
<evidence type="ECO:0000313" key="2">
    <source>
        <dbReference type="EMBL" id="CAI3976472.1"/>
    </source>
</evidence>
<dbReference type="EMBL" id="CAMXCT020000273">
    <property type="protein sequence ID" value="CAL1129847.1"/>
    <property type="molecule type" value="Genomic_DNA"/>
</dbReference>
<reference evidence="2" key="1">
    <citation type="submission" date="2022-10" db="EMBL/GenBank/DDBJ databases">
        <authorList>
            <person name="Chen Y."/>
            <person name="Dougan E. K."/>
            <person name="Chan C."/>
            <person name="Rhodes N."/>
            <person name="Thang M."/>
        </authorList>
    </citation>
    <scope>NUCLEOTIDE SEQUENCE</scope>
</reference>
<dbReference type="EMBL" id="CAMXCT030000273">
    <property type="protein sequence ID" value="CAL4763784.1"/>
    <property type="molecule type" value="Genomic_DNA"/>
</dbReference>
<accession>A0A9P1BN87</accession>
<comment type="caution">
    <text evidence="2">The sequence shown here is derived from an EMBL/GenBank/DDBJ whole genome shotgun (WGS) entry which is preliminary data.</text>
</comment>
<dbReference type="Proteomes" id="UP001152797">
    <property type="component" value="Unassembled WGS sequence"/>
</dbReference>
<evidence type="ECO:0000313" key="3">
    <source>
        <dbReference type="EMBL" id="CAL1129847.1"/>
    </source>
</evidence>
<organism evidence="2">
    <name type="scientific">Cladocopium goreaui</name>
    <dbReference type="NCBI Taxonomy" id="2562237"/>
    <lineage>
        <taxon>Eukaryota</taxon>
        <taxon>Sar</taxon>
        <taxon>Alveolata</taxon>
        <taxon>Dinophyceae</taxon>
        <taxon>Suessiales</taxon>
        <taxon>Symbiodiniaceae</taxon>
        <taxon>Cladocopium</taxon>
    </lineage>
</organism>
<protein>
    <submittedName>
        <fullName evidence="4">Ubiquitinyl hydrolase 1</fullName>
    </submittedName>
</protein>
<dbReference type="InterPro" id="IPR006910">
    <property type="entry name" value="Rad21_Rec8_N"/>
</dbReference>
<keyword evidence="5" id="KW-1185">Reference proteome</keyword>